<sequence>MSLVSPSQASPLHASGQNPTELSLQNTVLAPDSEGEDEGLNIHPPHVHPTITPTTIEHVSGLSEWTTIPTELSSESSEDESSQDELDGLTSPLRAKTIGTSDSQQIPTPSMPHKLETKVVEPELEAAKWISKPKSSSHPRSDSGALYTPAIDTRQSPTSGSGTLRMKSMSRALSTSSGSGSGQPPSSVKYRRSESPGSVNVQDPCSDDLTGIMEGSDAVSITYAKPRQKPLFDGIEILTHRPKIHANTSSKVYTSVSMSQTKDAVLGRVENDLPPSVREGEYASPPLNFPSSSHGRDLTPPARVVTSSVSNSVSNSVSAAVNSSSIPSLDSSPIRSKFIGVVIPLRSEPTLKAKAASSRDDAIATTMDMQSNQSSLLSALSNTFRKNTYSSTSFPITSRPAPQDARHLSYRNAKPRITSSTFTGFNQATSLRPNAQKENLKDNHKVFLTEATVNALLDTKVAPMTIGMPPSVVGAFSSEMSMQQVGHESEMGWGGMLLSNESERDERRERRVNMNVRFLGSKPAVDFDGTKVIASPSIFSEGMARVGGEGEGGYITTRPQETPNSMFVDRLEGMFGSGNVGRGSVAKPKTKHRRIQPHPSVIGSSDNHLPPLSVATTSSNTSSRSGSPISISAFVLDKVSTGPSSVGWDDDEMMKERGKKRVIPTKIFPT</sequence>
<feature type="compositionally biased region" description="Low complexity" evidence="1">
    <location>
        <begin position="169"/>
        <end position="187"/>
    </location>
</feature>
<feature type="compositionally biased region" description="Low complexity" evidence="1">
    <location>
        <begin position="42"/>
        <end position="52"/>
    </location>
</feature>
<proteinExistence type="predicted"/>
<feature type="region of interest" description="Disordered" evidence="1">
    <location>
        <begin position="67"/>
        <end position="212"/>
    </location>
</feature>
<feature type="compositionally biased region" description="Polar residues" evidence="1">
    <location>
        <begin position="1"/>
        <end position="28"/>
    </location>
</feature>
<dbReference type="HOGENOM" id="CLU_409983_0_0_1"/>
<dbReference type="Proteomes" id="UP000054166">
    <property type="component" value="Unassembled WGS sequence"/>
</dbReference>
<evidence type="ECO:0000256" key="1">
    <source>
        <dbReference type="SAM" id="MobiDB-lite"/>
    </source>
</evidence>
<dbReference type="AlphaFoldDB" id="A0A0C3C353"/>
<reference evidence="2 3" key="1">
    <citation type="submission" date="2014-04" db="EMBL/GenBank/DDBJ databases">
        <authorList>
            <consortium name="DOE Joint Genome Institute"/>
            <person name="Kuo A."/>
            <person name="Tarkka M."/>
            <person name="Buscot F."/>
            <person name="Kohler A."/>
            <person name="Nagy L.G."/>
            <person name="Floudas D."/>
            <person name="Copeland A."/>
            <person name="Barry K.W."/>
            <person name="Cichocki N."/>
            <person name="Veneault-Fourrey C."/>
            <person name="LaButti K."/>
            <person name="Lindquist E.A."/>
            <person name="Lipzen A."/>
            <person name="Lundell T."/>
            <person name="Morin E."/>
            <person name="Murat C."/>
            <person name="Sun H."/>
            <person name="Tunlid A."/>
            <person name="Henrissat B."/>
            <person name="Grigoriev I.V."/>
            <person name="Hibbett D.S."/>
            <person name="Martin F."/>
            <person name="Nordberg H.P."/>
            <person name="Cantor M.N."/>
            <person name="Hua S.X."/>
        </authorList>
    </citation>
    <scope>NUCLEOTIDE SEQUENCE [LARGE SCALE GENOMIC DNA]</scope>
    <source>
        <strain evidence="2 3">F 1598</strain>
    </source>
</reference>
<reference evidence="3" key="2">
    <citation type="submission" date="2015-01" db="EMBL/GenBank/DDBJ databases">
        <title>Evolutionary Origins and Diversification of the Mycorrhizal Mutualists.</title>
        <authorList>
            <consortium name="DOE Joint Genome Institute"/>
            <consortium name="Mycorrhizal Genomics Consortium"/>
            <person name="Kohler A."/>
            <person name="Kuo A."/>
            <person name="Nagy L.G."/>
            <person name="Floudas D."/>
            <person name="Copeland A."/>
            <person name="Barry K.W."/>
            <person name="Cichocki N."/>
            <person name="Veneault-Fourrey C."/>
            <person name="LaButti K."/>
            <person name="Lindquist E.A."/>
            <person name="Lipzen A."/>
            <person name="Lundell T."/>
            <person name="Morin E."/>
            <person name="Murat C."/>
            <person name="Riley R."/>
            <person name="Ohm R."/>
            <person name="Sun H."/>
            <person name="Tunlid A."/>
            <person name="Henrissat B."/>
            <person name="Grigoriev I.V."/>
            <person name="Hibbett D.S."/>
            <person name="Martin F."/>
        </authorList>
    </citation>
    <scope>NUCLEOTIDE SEQUENCE [LARGE SCALE GENOMIC DNA]</scope>
    <source>
        <strain evidence="3">F 1598</strain>
    </source>
</reference>
<protein>
    <submittedName>
        <fullName evidence="2">Uncharacterized protein</fullName>
    </submittedName>
</protein>
<name>A0A0C3C353_PILCF</name>
<feature type="compositionally biased region" description="Low complexity" evidence="1">
    <location>
        <begin position="613"/>
        <end position="627"/>
    </location>
</feature>
<feature type="region of interest" description="Disordered" evidence="1">
    <location>
        <begin position="272"/>
        <end position="302"/>
    </location>
</feature>
<accession>A0A0C3C353</accession>
<feature type="compositionally biased region" description="Polar residues" evidence="1">
    <location>
        <begin position="98"/>
        <end position="108"/>
    </location>
</feature>
<organism evidence="2 3">
    <name type="scientific">Piloderma croceum (strain F 1598)</name>
    <dbReference type="NCBI Taxonomy" id="765440"/>
    <lineage>
        <taxon>Eukaryota</taxon>
        <taxon>Fungi</taxon>
        <taxon>Dikarya</taxon>
        <taxon>Basidiomycota</taxon>
        <taxon>Agaricomycotina</taxon>
        <taxon>Agaricomycetes</taxon>
        <taxon>Agaricomycetidae</taxon>
        <taxon>Atheliales</taxon>
        <taxon>Atheliaceae</taxon>
        <taxon>Piloderma</taxon>
    </lineage>
</organism>
<feature type="region of interest" description="Disordered" evidence="1">
    <location>
        <begin position="580"/>
        <end position="627"/>
    </location>
</feature>
<evidence type="ECO:0000313" key="3">
    <source>
        <dbReference type="Proteomes" id="UP000054166"/>
    </source>
</evidence>
<dbReference type="InParanoid" id="A0A0C3C353"/>
<feature type="compositionally biased region" description="Polar residues" evidence="1">
    <location>
        <begin position="153"/>
        <end position="162"/>
    </location>
</feature>
<keyword evidence="3" id="KW-1185">Reference proteome</keyword>
<feature type="compositionally biased region" description="Acidic residues" evidence="1">
    <location>
        <begin position="76"/>
        <end position="87"/>
    </location>
</feature>
<dbReference type="EMBL" id="KN832989">
    <property type="protein sequence ID" value="KIM83997.1"/>
    <property type="molecule type" value="Genomic_DNA"/>
</dbReference>
<evidence type="ECO:0000313" key="2">
    <source>
        <dbReference type="EMBL" id="KIM83997.1"/>
    </source>
</evidence>
<feature type="region of interest" description="Disordered" evidence="1">
    <location>
        <begin position="1"/>
        <end position="52"/>
    </location>
</feature>
<gene>
    <name evidence="2" type="ORF">PILCRDRAFT_819023</name>
</gene>